<evidence type="ECO:0000313" key="2">
    <source>
        <dbReference type="Proteomes" id="UP000056209"/>
    </source>
</evidence>
<proteinExistence type="predicted"/>
<accession>A0A100HN69</accession>
<sequence>MSKLADAAALRAYLTGGTGAEAVRAALSEGQVQVSSVTAAAVVSRYPTGSAGAKKATLLLQSLVHLVPFTPDDALRAPGAPDVEGAAVLATARRLNLTVLTPRAELAAAAEAAGLPATLIGGAP</sequence>
<reference evidence="2" key="1">
    <citation type="submission" date="2015-11" db="EMBL/GenBank/DDBJ databases">
        <title>Draft Genome Sequence of the Radioresistant Bacterium Deinococcus grandis, Isolated from Freshwater Fish in Japan.</title>
        <authorList>
            <person name="Satoh K."/>
            <person name="Onodera T."/>
            <person name="Omoso K."/>
            <person name="Takeda-Yano K."/>
            <person name="Katayama T."/>
            <person name="Oono Y."/>
            <person name="Narumi I."/>
        </authorList>
    </citation>
    <scope>NUCLEOTIDE SEQUENCE [LARGE SCALE GENOMIC DNA]</scope>
    <source>
        <strain evidence="2">ATCC 43672</strain>
    </source>
</reference>
<protein>
    <submittedName>
        <fullName evidence="1">Ribonuclease VapC</fullName>
    </submittedName>
</protein>
<evidence type="ECO:0000313" key="1">
    <source>
        <dbReference type="EMBL" id="GAQ23826.1"/>
    </source>
</evidence>
<name>A0A100HN69_9DEIO</name>
<comment type="caution">
    <text evidence="1">The sequence shown here is derived from an EMBL/GenBank/DDBJ whole genome shotgun (WGS) entry which is preliminary data.</text>
</comment>
<organism evidence="1 2">
    <name type="scientific">Deinococcus grandis</name>
    <dbReference type="NCBI Taxonomy" id="57498"/>
    <lineage>
        <taxon>Bacteria</taxon>
        <taxon>Thermotogati</taxon>
        <taxon>Deinococcota</taxon>
        <taxon>Deinococci</taxon>
        <taxon>Deinococcales</taxon>
        <taxon>Deinococcaceae</taxon>
        <taxon>Deinococcus</taxon>
    </lineage>
</organism>
<dbReference type="SUPFAM" id="SSF88723">
    <property type="entry name" value="PIN domain-like"/>
    <property type="match status" value="1"/>
</dbReference>
<dbReference type="Proteomes" id="UP000056209">
    <property type="component" value="Unassembled WGS sequence"/>
</dbReference>
<keyword evidence="2" id="KW-1185">Reference proteome</keyword>
<dbReference type="RefSeq" id="WP_058979910.1">
    <property type="nucleotide sequence ID" value="NZ_BCMS01000005.1"/>
</dbReference>
<dbReference type="Gene3D" id="3.40.50.1010">
    <property type="entry name" value="5'-nuclease"/>
    <property type="match status" value="1"/>
</dbReference>
<dbReference type="InterPro" id="IPR029060">
    <property type="entry name" value="PIN-like_dom_sf"/>
</dbReference>
<dbReference type="AlphaFoldDB" id="A0A100HN69"/>
<dbReference type="EMBL" id="BCMS01000005">
    <property type="protein sequence ID" value="GAQ23826.1"/>
    <property type="molecule type" value="Genomic_DNA"/>
</dbReference>
<gene>
    <name evidence="1" type="ORF">DEIGR_330084</name>
</gene>